<proteinExistence type="predicted"/>
<dbReference type="CDD" id="cd00177">
    <property type="entry name" value="START"/>
    <property type="match status" value="1"/>
</dbReference>
<evidence type="ECO:0000256" key="1">
    <source>
        <dbReference type="SAM" id="Coils"/>
    </source>
</evidence>
<feature type="domain" description="START" evidence="4">
    <location>
        <begin position="962"/>
        <end position="1043"/>
    </location>
</feature>
<dbReference type="InterPro" id="IPR023393">
    <property type="entry name" value="START-like_dom_sf"/>
</dbReference>
<gene>
    <name evidence="5" type="ORF">TrST_g6554</name>
</gene>
<keyword evidence="3" id="KW-1133">Transmembrane helix</keyword>
<feature type="transmembrane region" description="Helical" evidence="3">
    <location>
        <begin position="1738"/>
        <end position="1758"/>
    </location>
</feature>
<feature type="transmembrane region" description="Helical" evidence="3">
    <location>
        <begin position="1492"/>
        <end position="1510"/>
    </location>
</feature>
<dbReference type="OrthoDB" id="10425014at2759"/>
<organism evidence="5 6">
    <name type="scientific">Triparma strigata</name>
    <dbReference type="NCBI Taxonomy" id="1606541"/>
    <lineage>
        <taxon>Eukaryota</taxon>
        <taxon>Sar</taxon>
        <taxon>Stramenopiles</taxon>
        <taxon>Ochrophyta</taxon>
        <taxon>Bolidophyceae</taxon>
        <taxon>Parmales</taxon>
        <taxon>Triparmaceae</taxon>
        <taxon>Triparma</taxon>
    </lineage>
</organism>
<evidence type="ECO:0000256" key="2">
    <source>
        <dbReference type="SAM" id="MobiDB-lite"/>
    </source>
</evidence>
<keyword evidence="3" id="KW-0812">Transmembrane</keyword>
<dbReference type="GO" id="GO:0005737">
    <property type="term" value="C:cytoplasm"/>
    <property type="evidence" value="ECO:0007669"/>
    <property type="project" value="UniProtKB-ARBA"/>
</dbReference>
<keyword evidence="1" id="KW-0175">Coiled coil</keyword>
<reference evidence="6" key="1">
    <citation type="journal article" date="2023" name="Commun. Biol.">
        <title>Genome analysis of Parmales, the sister group of diatoms, reveals the evolutionary specialization of diatoms from phago-mixotrophs to photoautotrophs.</title>
        <authorList>
            <person name="Ban H."/>
            <person name="Sato S."/>
            <person name="Yoshikawa S."/>
            <person name="Yamada K."/>
            <person name="Nakamura Y."/>
            <person name="Ichinomiya M."/>
            <person name="Sato N."/>
            <person name="Blanc-Mathieu R."/>
            <person name="Endo H."/>
            <person name="Kuwata A."/>
            <person name="Ogata H."/>
        </authorList>
    </citation>
    <scope>NUCLEOTIDE SEQUENCE [LARGE SCALE GENOMIC DNA]</scope>
    <source>
        <strain evidence="6">NIES 3701</strain>
    </source>
</reference>
<dbReference type="PANTHER" id="PTHR19308:SF14">
    <property type="entry name" value="START DOMAIN-CONTAINING PROTEIN"/>
    <property type="match status" value="1"/>
</dbReference>
<feature type="transmembrane region" description="Helical" evidence="3">
    <location>
        <begin position="1591"/>
        <end position="1613"/>
    </location>
</feature>
<name>A0A9W7AQC8_9STRA</name>
<dbReference type="PANTHER" id="PTHR19308">
    <property type="entry name" value="PHOSPHATIDYLCHOLINE TRANSFER PROTEIN"/>
    <property type="match status" value="1"/>
</dbReference>
<dbReference type="InterPro" id="IPR051213">
    <property type="entry name" value="START_lipid_transfer"/>
</dbReference>
<protein>
    <recommendedName>
        <fullName evidence="4">START domain-containing protein</fullName>
    </recommendedName>
</protein>
<dbReference type="EMBL" id="BRXY01000205">
    <property type="protein sequence ID" value="GMH77256.1"/>
    <property type="molecule type" value="Genomic_DNA"/>
</dbReference>
<dbReference type="PROSITE" id="PS50848">
    <property type="entry name" value="START"/>
    <property type="match status" value="1"/>
</dbReference>
<sequence length="1950" mass="220469">MKLAIDDTEILPHSTKVEDSSTQSALIAALHQELKAKAAEIERLKVDAAEKDAAALEEKRRFGVVIEELKMKDRTKSPSASRSLSPALARNPSWPADPSVPDPLLKRDKNSNVLSKNIITNNCTFKITVHDEMHVLKGALFGEQKENTDRSSLYQEVLEQPTDDEGPIVFWSYLLDLTKSCDLILRLQDVTPPGIESGGVVIQVTSVFEDDHDHDLCLPDPHSAGVTLARKFRLRLSNGMIVLKPLPLEQTSLTFTAEVTLLELDVEDPDYVMSIQSKVKSVIKQSVRIPSMLSRMSMMGKKTISISPKMISKKFSSTWQKATARTFGFVQDGTRAKELFCKVAGLLYERFKKEDVIDARRKAALVDSIPYAPPLTVDERKIIAESLTIIDELTEAKRVAGTANDSVEKFLHYLPDGGGAWGKSVADMDVSAIALFTELWVINTYAKKAESKDSIREVWTNLDGSRSQQYTRSFSISGAFHDRLFEAWQTWEKLIDKDGRETFVIAISPIEKYNGTHHKIAVDKNMVKATSRGVYVIKQVTENTCEWTRAQQFDLNITGMPMRVANFIAKTELGRANKMQEKFRRNGKAVERERILGVVATMKERSGKPLMDDQAAVFERCFKFFGEEKEQGWDPIQQDSFRGTKMWRRYFPPKKGERSMASGRAVGVFDSSAEEAAAHQLDFCSAEKVRNSIEAKNPVRMFLRAKERRNECTFVTVQRMPFPLQNREFVVRLIWKSEIGKVHIAFHSEHSSEIDYGSKLKVTRAKTLGMWIFEDLPDRIGGTKQCQVTLKQHFDIGGVIPTWVVDRKLPEALSAVQEGIDNFRQDEKIDSADRIERATFFRDLLKDETYSKEENALIEEVTQKFDSLKDANWKKLKSPDIFVDMDFLVNVSLAKSKADKTTAGVGRAVTIIDSSVEQCVAFEANKDSRTAKQGDSKKKSIKVNNHCDIYWTVVNLPVPGFSPREFLLKKIIKRLDDNRVIVIYDDVEHVDFPIGAEKKYVRASATAFWKYEKLPEVEGAPQTRVTYLQQVDMRGLVPRAAVNKNAVSNLNYVGSIRKFFDKSETIGCGRRERIARIVEQEKCLDQESAELAIRQFELLFDERKGSERPTASFGLADSKLYAHGIVGGHTWGRTRVKLNARMELVAAYFWDFESHQNMEITGNVGRKFEEKVVGDEGVFIKVVKRRQNLESTHGGSHRDRMFTSKMALKIIDANTIIITHTPISEEVVSKRQKNTILKRSRGSVSSFRDDVVEAKETVAIKLERLVGGKTRVEYATQLELGFGSSRRASSNFMVHRLQEVSGASVYFQRLVPLGDYEVEDGQALAHDLLWTAMSAKRRVERLKEVAEKSTALKEIKLKYPWFFKMLAAALEGSLQLHRIRPVGTKLVCVSDKEATKIGRNLVPALMSQQRAEAGVSEWKGQNRAVKELMEEHAWFEPMIIVLSKEVVKTAPWGLMGRVITGAILSIADMSSDLYILKVYWDAGDDMLVYRNSTLACLLTSIFSQLLLVVYQNRKMGVLRVMKEAFIVSVGMKSPWDAYRVAIGAEQEKGTELDPMIEMTFTKCIEMFAESIPGIIIQASAIMNALDEGKPIGASAFASVMFSCLTTGFISASISYDLDTDPRKRAEKPDFYGYVRDSAHLRLPTFLSMILMSSSFILVKGIFVITLAEIGSNVVVFYLMTEMLLFLVLKFIRGDLVYWIPVNGLMGWFIAIFMRVICKIIVDFTGCVHFRHPYEVGGLAFSINYFVPLIGLVLLLFASPIYKEETELSETTVEYLQKITMIAGSLLLFSTGLFFSLINEDFRSTWYSTETAGLMTRRTFLEGNDVSKSHTLSKNIALWSPIKDKVEEWISSNWATWEEEQPSWFTDEWKERVPVEMVPRRRNALLSDLLKSEGAESAKVSEQGDDEGAVRGENNSRISRVMPEGVQDEGKRNVDFDEFEREVKRRGSVMG</sequence>
<evidence type="ECO:0000313" key="6">
    <source>
        <dbReference type="Proteomes" id="UP001165085"/>
    </source>
</evidence>
<feature type="transmembrane region" description="Helical" evidence="3">
    <location>
        <begin position="1697"/>
        <end position="1717"/>
    </location>
</feature>
<dbReference type="Proteomes" id="UP001165085">
    <property type="component" value="Unassembled WGS sequence"/>
</dbReference>
<evidence type="ECO:0000313" key="5">
    <source>
        <dbReference type="EMBL" id="GMH77256.1"/>
    </source>
</evidence>
<feature type="coiled-coil region" evidence="1">
    <location>
        <begin position="27"/>
        <end position="59"/>
    </location>
</feature>
<dbReference type="Gene3D" id="3.30.530.20">
    <property type="match status" value="2"/>
</dbReference>
<feature type="region of interest" description="Disordered" evidence="2">
    <location>
        <begin position="75"/>
        <end position="108"/>
    </location>
</feature>
<comment type="caution">
    <text evidence="5">The sequence shown here is derived from an EMBL/GenBank/DDBJ whole genome shotgun (WGS) entry which is preliminary data.</text>
</comment>
<accession>A0A9W7AQC8</accession>
<keyword evidence="6" id="KW-1185">Reference proteome</keyword>
<evidence type="ECO:0000259" key="4">
    <source>
        <dbReference type="PROSITE" id="PS50848"/>
    </source>
</evidence>
<dbReference type="InterPro" id="IPR002913">
    <property type="entry name" value="START_lipid-bd_dom"/>
</dbReference>
<feature type="region of interest" description="Disordered" evidence="2">
    <location>
        <begin position="1895"/>
        <end position="1933"/>
    </location>
</feature>
<feature type="transmembrane region" description="Helical" evidence="3">
    <location>
        <begin position="1778"/>
        <end position="1797"/>
    </location>
</feature>
<feature type="transmembrane region" description="Helical" evidence="3">
    <location>
        <begin position="1645"/>
        <end position="1667"/>
    </location>
</feature>
<feature type="compositionally biased region" description="Low complexity" evidence="2">
    <location>
        <begin position="77"/>
        <end position="90"/>
    </location>
</feature>
<dbReference type="GO" id="GO:0008289">
    <property type="term" value="F:lipid binding"/>
    <property type="evidence" value="ECO:0007669"/>
    <property type="project" value="InterPro"/>
</dbReference>
<feature type="transmembrane region" description="Helical" evidence="3">
    <location>
        <begin position="1674"/>
        <end position="1691"/>
    </location>
</feature>
<evidence type="ECO:0000256" key="3">
    <source>
        <dbReference type="SAM" id="Phobius"/>
    </source>
</evidence>
<dbReference type="SUPFAM" id="SSF55961">
    <property type="entry name" value="Bet v1-like"/>
    <property type="match status" value="2"/>
</dbReference>
<keyword evidence="3" id="KW-0472">Membrane</keyword>